<dbReference type="Proteomes" id="UP001597549">
    <property type="component" value="Unassembled WGS sequence"/>
</dbReference>
<evidence type="ECO:0008006" key="3">
    <source>
        <dbReference type="Google" id="ProtNLM"/>
    </source>
</evidence>
<proteinExistence type="predicted"/>
<keyword evidence="2" id="KW-1185">Reference proteome</keyword>
<evidence type="ECO:0000313" key="1">
    <source>
        <dbReference type="EMBL" id="MFD2907247.1"/>
    </source>
</evidence>
<name>A0ABW5Z5X4_9FLAO</name>
<dbReference type="RefSeq" id="WP_379803153.1">
    <property type="nucleotide sequence ID" value="NZ_JBHUOL010000003.1"/>
</dbReference>
<reference evidence="2" key="1">
    <citation type="journal article" date="2019" name="Int. J. Syst. Evol. Microbiol.">
        <title>The Global Catalogue of Microorganisms (GCM) 10K type strain sequencing project: providing services to taxonomists for standard genome sequencing and annotation.</title>
        <authorList>
            <consortium name="The Broad Institute Genomics Platform"/>
            <consortium name="The Broad Institute Genome Sequencing Center for Infectious Disease"/>
            <person name="Wu L."/>
            <person name="Ma J."/>
        </authorList>
    </citation>
    <scope>NUCLEOTIDE SEQUENCE [LARGE SCALE GENOMIC DNA]</scope>
    <source>
        <strain evidence="2">KCTC 52644</strain>
    </source>
</reference>
<evidence type="ECO:0000313" key="2">
    <source>
        <dbReference type="Proteomes" id="UP001597549"/>
    </source>
</evidence>
<protein>
    <recommendedName>
        <fullName evidence="3">Glycosyltransferase</fullName>
    </recommendedName>
</protein>
<sequence>MKKILFLTNKGYFTKKIEEQKIDVIWAFRNIWSVFKIFRIAHFNSKLNFKHIWFIKFADLNSYDIIIVSANEFSVYLIPYITKKLNNNSTRLIFWYWNPVKPAYNPNLVSKEWEKWTFDKDDSVKYNLHYNGTYYFPPEIIKSSTLTNDIFFIGLDKNRYKELAELKNIFDTFGLKSDFHIVGNKKIFGQSKKKYKAAIPYEEVIEKISCSKAILEVMQSGQTGLTLRTMESLSYGKKLITTNQSIKDYNFYKKENIFILGIDNMQGLYSFINTPYLKLPSEIVEQYNFENWKSRLLNNLTLDDDFKENICK</sequence>
<dbReference type="EMBL" id="JBHUOL010000003">
    <property type="protein sequence ID" value="MFD2907247.1"/>
    <property type="molecule type" value="Genomic_DNA"/>
</dbReference>
<organism evidence="1 2">
    <name type="scientific">Flavobacterium ardleyense</name>
    <dbReference type="NCBI Taxonomy" id="2038737"/>
    <lineage>
        <taxon>Bacteria</taxon>
        <taxon>Pseudomonadati</taxon>
        <taxon>Bacteroidota</taxon>
        <taxon>Flavobacteriia</taxon>
        <taxon>Flavobacteriales</taxon>
        <taxon>Flavobacteriaceae</taxon>
        <taxon>Flavobacterium</taxon>
    </lineage>
</organism>
<comment type="caution">
    <text evidence="1">The sequence shown here is derived from an EMBL/GenBank/DDBJ whole genome shotgun (WGS) entry which is preliminary data.</text>
</comment>
<accession>A0ABW5Z5X4</accession>
<gene>
    <name evidence="1" type="ORF">ACFSX9_00725</name>
</gene>